<dbReference type="InterPro" id="IPR036249">
    <property type="entry name" value="Thioredoxin-like_sf"/>
</dbReference>
<organism evidence="8 9">
    <name type="scientific">Noviherbaspirillum pedocola</name>
    <dbReference type="NCBI Taxonomy" id="2801341"/>
    <lineage>
        <taxon>Bacteria</taxon>
        <taxon>Pseudomonadati</taxon>
        <taxon>Pseudomonadota</taxon>
        <taxon>Betaproteobacteria</taxon>
        <taxon>Burkholderiales</taxon>
        <taxon>Oxalobacteraceae</taxon>
        <taxon>Noviherbaspirillum</taxon>
    </lineage>
</organism>
<evidence type="ECO:0000256" key="1">
    <source>
        <dbReference type="ARBA" id="ARBA00010643"/>
    </source>
</evidence>
<dbReference type="NCBIfam" id="NF004638">
    <property type="entry name" value="PRK05988.1"/>
    <property type="match status" value="1"/>
</dbReference>
<evidence type="ECO:0000256" key="3">
    <source>
        <dbReference type="ARBA" id="ARBA00022723"/>
    </source>
</evidence>
<dbReference type="Gene3D" id="1.10.10.1590">
    <property type="entry name" value="NADH-quinone oxidoreductase subunit E"/>
    <property type="match status" value="1"/>
</dbReference>
<evidence type="ECO:0000256" key="7">
    <source>
        <dbReference type="PIRSR" id="PIRSR000216-1"/>
    </source>
</evidence>
<dbReference type="PANTHER" id="PTHR43342">
    <property type="entry name" value="NADH-QUINONE OXIDOREDUCTASE, E SUBUNIT"/>
    <property type="match status" value="1"/>
</dbReference>
<name>A0A934W651_9BURK</name>
<feature type="binding site" evidence="7">
    <location>
        <position position="129"/>
    </location>
    <ligand>
        <name>[2Fe-2S] cluster</name>
        <dbReference type="ChEBI" id="CHEBI:190135"/>
    </ligand>
</feature>
<keyword evidence="2 7" id="KW-0001">2Fe-2S</keyword>
<evidence type="ECO:0000256" key="2">
    <source>
        <dbReference type="ARBA" id="ARBA00022714"/>
    </source>
</evidence>
<dbReference type="InterPro" id="IPR041921">
    <property type="entry name" value="NuoE_N"/>
</dbReference>
<dbReference type="CDD" id="cd03081">
    <property type="entry name" value="TRX_Fd_NuoE_FDH_gamma"/>
    <property type="match status" value="1"/>
</dbReference>
<dbReference type="PIRSF" id="PIRSF000216">
    <property type="entry name" value="NADH_DH_24kDa"/>
    <property type="match status" value="1"/>
</dbReference>
<dbReference type="Pfam" id="PF01257">
    <property type="entry name" value="2Fe-2S_thioredx"/>
    <property type="match status" value="1"/>
</dbReference>
<feature type="binding site" evidence="7">
    <location>
        <position position="84"/>
    </location>
    <ligand>
        <name>[2Fe-2S] cluster</name>
        <dbReference type="ChEBI" id="CHEBI:190135"/>
    </ligand>
</feature>
<dbReference type="AlphaFoldDB" id="A0A934W651"/>
<protein>
    <submittedName>
        <fullName evidence="8">Formate dehydrogenase subunit gamma</fullName>
    </submittedName>
</protein>
<dbReference type="Proteomes" id="UP000622890">
    <property type="component" value="Unassembled WGS sequence"/>
</dbReference>
<keyword evidence="5 7" id="KW-0411">Iron-sulfur</keyword>
<dbReference type="InterPro" id="IPR002023">
    <property type="entry name" value="NuoE-like"/>
</dbReference>
<dbReference type="EMBL" id="JAEPBG010000001">
    <property type="protein sequence ID" value="MBK4733948.1"/>
    <property type="molecule type" value="Genomic_DNA"/>
</dbReference>
<keyword evidence="3 7" id="KW-0479">Metal-binding</keyword>
<keyword evidence="9" id="KW-1185">Reference proteome</keyword>
<dbReference type="PANTHER" id="PTHR43342:SF1">
    <property type="entry name" value="BIFURCATING [FEFE] HYDROGENASE GAMMA SUBUNIT"/>
    <property type="match status" value="1"/>
</dbReference>
<evidence type="ECO:0000256" key="6">
    <source>
        <dbReference type="ARBA" id="ARBA00034078"/>
    </source>
</evidence>
<evidence type="ECO:0000256" key="5">
    <source>
        <dbReference type="ARBA" id="ARBA00023014"/>
    </source>
</evidence>
<dbReference type="Gene3D" id="3.40.30.10">
    <property type="entry name" value="Glutaredoxin"/>
    <property type="match status" value="1"/>
</dbReference>
<evidence type="ECO:0000256" key="4">
    <source>
        <dbReference type="ARBA" id="ARBA00023004"/>
    </source>
</evidence>
<evidence type="ECO:0000313" key="9">
    <source>
        <dbReference type="Proteomes" id="UP000622890"/>
    </source>
</evidence>
<dbReference type="PROSITE" id="PS01099">
    <property type="entry name" value="COMPLEX1_24K"/>
    <property type="match status" value="1"/>
</dbReference>
<dbReference type="GO" id="GO:0046872">
    <property type="term" value="F:metal ion binding"/>
    <property type="evidence" value="ECO:0007669"/>
    <property type="project" value="UniProtKB-KW"/>
</dbReference>
<comment type="cofactor">
    <cofactor evidence="7">
        <name>[2Fe-2S] cluster</name>
        <dbReference type="ChEBI" id="CHEBI:190135"/>
    </cofactor>
    <text evidence="7">Binds 1 [2Fe-2S] cluster.</text>
</comment>
<proteinExistence type="inferred from homology"/>
<comment type="similarity">
    <text evidence="1">Belongs to the complex I 24 kDa subunit family.</text>
</comment>
<dbReference type="RefSeq" id="WP_200590654.1">
    <property type="nucleotide sequence ID" value="NZ_JAEPBG010000001.1"/>
</dbReference>
<accession>A0A934W651</accession>
<evidence type="ECO:0000313" key="8">
    <source>
        <dbReference type="EMBL" id="MBK4733948.1"/>
    </source>
</evidence>
<gene>
    <name evidence="8" type="ORF">JJB74_04925</name>
</gene>
<dbReference type="GO" id="GO:0016491">
    <property type="term" value="F:oxidoreductase activity"/>
    <property type="evidence" value="ECO:0007669"/>
    <property type="project" value="InterPro"/>
</dbReference>
<dbReference type="GO" id="GO:0051537">
    <property type="term" value="F:2 iron, 2 sulfur cluster binding"/>
    <property type="evidence" value="ECO:0007669"/>
    <property type="project" value="UniProtKB-KW"/>
</dbReference>
<sequence>MSTAIAEAASNAAVRQIIEARRAMSGALLPILHDIQHALGHIPADAVPMVAEALNLSRAEVHGVISYYHHFREQPAGRHVVQICRAEACQARGADALVAHAKSALDCDFHHTSADGAVTLEPVYCLGHCAVGPNIAIDDALFARVSPQRFDMLVAGKRGEQ</sequence>
<keyword evidence="4 7" id="KW-0408">Iron</keyword>
<comment type="cofactor">
    <cofactor evidence="6">
        <name>[2Fe-2S] cluster</name>
        <dbReference type="ChEBI" id="CHEBI:190135"/>
    </cofactor>
</comment>
<dbReference type="SUPFAM" id="SSF52833">
    <property type="entry name" value="Thioredoxin-like"/>
    <property type="match status" value="1"/>
</dbReference>
<feature type="binding site" evidence="7">
    <location>
        <position position="125"/>
    </location>
    <ligand>
        <name>[2Fe-2S] cluster</name>
        <dbReference type="ChEBI" id="CHEBI:190135"/>
    </ligand>
</feature>
<feature type="binding site" evidence="7">
    <location>
        <position position="89"/>
    </location>
    <ligand>
        <name>[2Fe-2S] cluster</name>
        <dbReference type="ChEBI" id="CHEBI:190135"/>
    </ligand>
</feature>
<comment type="caution">
    <text evidence="8">The sequence shown here is derived from an EMBL/GenBank/DDBJ whole genome shotgun (WGS) entry which is preliminary data.</text>
</comment>
<reference evidence="8" key="1">
    <citation type="submission" date="2021-01" db="EMBL/GenBank/DDBJ databases">
        <title>Genome sequence of strain Noviherbaspirillum sp. DKR-6.</title>
        <authorList>
            <person name="Chaudhary D.K."/>
        </authorList>
    </citation>
    <scope>NUCLEOTIDE SEQUENCE</scope>
    <source>
        <strain evidence="8">DKR-6</strain>
    </source>
</reference>
<dbReference type="InterPro" id="IPR028431">
    <property type="entry name" value="NADP_DH_HndA-like"/>
</dbReference>